<dbReference type="GO" id="GO:0005634">
    <property type="term" value="C:nucleus"/>
    <property type="evidence" value="ECO:0007669"/>
    <property type="project" value="TreeGrafter"/>
</dbReference>
<evidence type="ECO:0000256" key="1">
    <source>
        <dbReference type="ARBA" id="ARBA00004496"/>
    </source>
</evidence>
<feature type="non-terminal residue" evidence="4">
    <location>
        <position position="897"/>
    </location>
</feature>
<feature type="compositionally biased region" description="Low complexity" evidence="3">
    <location>
        <begin position="243"/>
        <end position="257"/>
    </location>
</feature>
<organism evidence="4 5">
    <name type="scientific">Passerina amoena</name>
    <name type="common">Lazuli bunting</name>
    <dbReference type="NCBI Taxonomy" id="142471"/>
    <lineage>
        <taxon>Eukaryota</taxon>
        <taxon>Metazoa</taxon>
        <taxon>Chordata</taxon>
        <taxon>Craniata</taxon>
        <taxon>Vertebrata</taxon>
        <taxon>Euteleostomi</taxon>
        <taxon>Archelosauria</taxon>
        <taxon>Archosauria</taxon>
        <taxon>Dinosauria</taxon>
        <taxon>Saurischia</taxon>
        <taxon>Theropoda</taxon>
        <taxon>Coelurosauria</taxon>
        <taxon>Aves</taxon>
        <taxon>Neognathae</taxon>
        <taxon>Neoaves</taxon>
        <taxon>Telluraves</taxon>
        <taxon>Australaves</taxon>
        <taxon>Passeriformes</taxon>
        <taxon>Cardinalidae</taxon>
        <taxon>Passerina</taxon>
    </lineage>
</organism>
<evidence type="ECO:0000313" key="4">
    <source>
        <dbReference type="EMBL" id="NXP88077.1"/>
    </source>
</evidence>
<protein>
    <submittedName>
        <fullName evidence="4">4ET factor</fullName>
    </submittedName>
</protein>
<feature type="region of interest" description="Disordered" evidence="3">
    <location>
        <begin position="20"/>
        <end position="93"/>
    </location>
</feature>
<accession>A0A852D736</accession>
<feature type="compositionally biased region" description="Basic and acidic residues" evidence="3">
    <location>
        <begin position="68"/>
        <end position="93"/>
    </location>
</feature>
<dbReference type="InterPro" id="IPR018862">
    <property type="entry name" value="eIF4E-T"/>
</dbReference>
<feature type="region of interest" description="Disordered" evidence="3">
    <location>
        <begin position="549"/>
        <end position="594"/>
    </location>
</feature>
<dbReference type="Pfam" id="PF10477">
    <property type="entry name" value="EIF4E-T"/>
    <property type="match status" value="1"/>
</dbReference>
<keyword evidence="2" id="KW-0963">Cytoplasm</keyword>
<feature type="region of interest" description="Disordered" evidence="3">
    <location>
        <begin position="607"/>
        <end position="639"/>
    </location>
</feature>
<evidence type="ECO:0000256" key="3">
    <source>
        <dbReference type="SAM" id="MobiDB-lite"/>
    </source>
</evidence>
<feature type="compositionally biased region" description="Basic and acidic residues" evidence="3">
    <location>
        <begin position="607"/>
        <end position="632"/>
    </location>
</feature>
<dbReference type="PANTHER" id="PTHR12269">
    <property type="entry name" value="EUKARYOTIC TRANSLATION INITIATION FACTOR 4E TRANSPORTER"/>
    <property type="match status" value="1"/>
</dbReference>
<name>A0A852D736_PASAF</name>
<dbReference type="EMBL" id="WBNP01002378">
    <property type="protein sequence ID" value="NXP88077.1"/>
    <property type="molecule type" value="Genomic_DNA"/>
</dbReference>
<dbReference type="GO" id="GO:0036464">
    <property type="term" value="C:cytoplasmic ribonucleoprotein granule"/>
    <property type="evidence" value="ECO:0007669"/>
    <property type="project" value="UniProtKB-ARBA"/>
</dbReference>
<dbReference type="Proteomes" id="UP000625584">
    <property type="component" value="Unassembled WGS sequence"/>
</dbReference>
<feature type="non-terminal residue" evidence="4">
    <location>
        <position position="1"/>
    </location>
</feature>
<comment type="caution">
    <text evidence="4">The sequence shown here is derived from an EMBL/GenBank/DDBJ whole genome shotgun (WGS) entry which is preliminary data.</text>
</comment>
<feature type="region of interest" description="Disordered" evidence="3">
    <location>
        <begin position="844"/>
        <end position="864"/>
    </location>
</feature>
<feature type="compositionally biased region" description="Low complexity" evidence="3">
    <location>
        <begin position="50"/>
        <end position="67"/>
    </location>
</feature>
<sequence>LADPRERVKEDDLDVVLSPQRRSFGGGCHVTASVSSRRAGSPLEKDSDGVRVIGGRRIGSGRIISSRNFDKDHRGGDSRDARDRDRDRDYKDKRFRREFGDSKRVFGERRRNDSYTEEEPEWFSAGPTSQSETIELTGFDDKILEEDHKGRKRTRRRTASLKEGIECNGGVAEEDEVQAVLANETPADQEVPREAVLQEPAPGEFDFNEFFNLDKSVPGLASMIEDVLGEGSVSASRFSRWFSNPSRSGSRSSSLRSTPHEELERLAGLEQAILSPGQNSGNYFAPIPLEDHSENKVDILEMLQKAKVDLKPLLSSLSANKEKLRESTHSGVVLSVEEVEAGLKGLKVDQEGKIATPFMAEQMEEALAVSGSRQMKKDGDMTAFNKLVSSMKASGTLPSQPKVNQSLESHLMSPPEMSGQPLSKNILQELLGPPITRPASSNVLSGLMGGLEPAASLLAQRAPSPPIPPVFPARAASADYLRHRISSPIGFGQGSQQLLGDPFPGVRKPMSPVAAQMSPLEIQQAALEGLALPHDLAIHAANFYQHGFGKPQMDKSRDGYRNRQQRMTKSPAPGHRGNASSPAPAASITSMLSPSFTPTSVIRKMYESKEKSKEDPVSGKMKISDVKDENQRPNEATDNLLSSSVENADQGTLPTLGTKLPALQRSACSTPLTQANRCTKEQDYRPKSAGRKTPTMASPVPGGPFLRPVHQVPLVPHVPLVRPAHQLHPGLVQRMMAQGVHPQHLPLLQAGMLPPGVDLSHLQGISAPILGQPFYPLPTASHHILNPRSGTPLQLAMMQQQLQRSGQICAGYYCTSNTLHFTGSGAQGSPAGAQTTPQNVLPRTGLSHGHTQLDHRPSQRSGSPIGLAKWFGSDVLQQPLPSMPSKVISVDELEFRQ</sequence>
<proteinExistence type="predicted"/>
<feature type="region of interest" description="Disordered" evidence="3">
    <location>
        <begin position="108"/>
        <end position="130"/>
    </location>
</feature>
<evidence type="ECO:0000256" key="2">
    <source>
        <dbReference type="ARBA" id="ARBA00022490"/>
    </source>
</evidence>
<dbReference type="AlphaFoldDB" id="A0A852D736"/>
<feature type="compositionally biased region" description="Basic and acidic residues" evidence="3">
    <location>
        <begin position="552"/>
        <end position="561"/>
    </location>
</feature>
<feature type="region of interest" description="Disordered" evidence="3">
    <location>
        <begin position="681"/>
        <end position="700"/>
    </location>
</feature>
<reference evidence="4" key="1">
    <citation type="submission" date="2019-09" db="EMBL/GenBank/DDBJ databases">
        <title>Bird 10,000 Genomes (B10K) Project - Family phase.</title>
        <authorList>
            <person name="Zhang G."/>
        </authorList>
    </citation>
    <scope>NUCLEOTIDE SEQUENCE</scope>
    <source>
        <strain evidence="4">OUT-0017</strain>
        <tissue evidence="4">Muscle</tissue>
    </source>
</reference>
<feature type="region of interest" description="Disordered" evidence="3">
    <location>
        <begin position="243"/>
        <end position="262"/>
    </location>
</feature>
<comment type="subcellular location">
    <subcellularLocation>
        <location evidence="1">Cytoplasm</location>
    </subcellularLocation>
</comment>
<dbReference type="GO" id="GO:0017148">
    <property type="term" value="P:negative regulation of translation"/>
    <property type="evidence" value="ECO:0007669"/>
    <property type="project" value="TreeGrafter"/>
</dbReference>
<keyword evidence="5" id="KW-1185">Reference proteome</keyword>
<gene>
    <name evidence="4" type="primary">Eif4enif1</name>
    <name evidence="4" type="ORF">PASAMO_R13460</name>
</gene>
<dbReference type="PANTHER" id="PTHR12269:SF1">
    <property type="entry name" value="EUKARYOTIC TRANSLATION INITIATION FACTOR 4E TRANSPORTER"/>
    <property type="match status" value="1"/>
</dbReference>
<evidence type="ECO:0000313" key="5">
    <source>
        <dbReference type="Proteomes" id="UP000625584"/>
    </source>
</evidence>
<dbReference type="GO" id="GO:0003729">
    <property type="term" value="F:mRNA binding"/>
    <property type="evidence" value="ECO:0007669"/>
    <property type="project" value="TreeGrafter"/>
</dbReference>